<dbReference type="Pfam" id="PF18156">
    <property type="entry name" value="pPIWI_RE_Y"/>
    <property type="match status" value="1"/>
</dbReference>
<name>A0A2I9CR12_9DEIO</name>
<dbReference type="EMBL" id="BFAG01000001">
    <property type="protein sequence ID" value="GBF03889.1"/>
    <property type="molecule type" value="Genomic_DNA"/>
</dbReference>
<evidence type="ECO:0008006" key="5">
    <source>
        <dbReference type="Google" id="ProtNLM"/>
    </source>
</evidence>
<organism evidence="3 4">
    <name type="scientific">Deinococcus aerius</name>
    <dbReference type="NCBI Taxonomy" id="200253"/>
    <lineage>
        <taxon>Bacteria</taxon>
        <taxon>Thermotogati</taxon>
        <taxon>Deinococcota</taxon>
        <taxon>Deinococci</taxon>
        <taxon>Deinococcales</taxon>
        <taxon>Deinococcaceae</taxon>
        <taxon>Deinococcus</taxon>
    </lineage>
</organism>
<proteinExistence type="predicted"/>
<protein>
    <recommendedName>
        <fullName evidence="5">REase associating with pPIWI RE domain-containing protein</fullName>
    </recommendedName>
</protein>
<dbReference type="RefSeq" id="WP_103127498.1">
    <property type="nucleotide sequence ID" value="NZ_BFAG01000001.1"/>
</dbReference>
<dbReference type="Proteomes" id="UP000236569">
    <property type="component" value="Unassembled WGS sequence"/>
</dbReference>
<dbReference type="Pfam" id="PF18154">
    <property type="entry name" value="pPIWI_RE_REase"/>
    <property type="match status" value="1"/>
</dbReference>
<dbReference type="InterPro" id="IPR040828">
    <property type="entry name" value="pPIWI_RE_REase"/>
</dbReference>
<dbReference type="InterPro" id="IPR041191">
    <property type="entry name" value="pPIWI_RE_Y"/>
</dbReference>
<gene>
    <name evidence="3" type="ORF">DAERI_010061</name>
</gene>
<evidence type="ECO:0000259" key="1">
    <source>
        <dbReference type="Pfam" id="PF18154"/>
    </source>
</evidence>
<accession>A0A2I9CR12</accession>
<feature type="domain" description="REase associating with pPIWI RE" evidence="1">
    <location>
        <begin position="360"/>
        <end position="472"/>
    </location>
</feature>
<feature type="domain" description="pPIWI-RE three-gene island" evidence="2">
    <location>
        <begin position="147"/>
        <end position="266"/>
    </location>
</feature>
<reference evidence="4" key="1">
    <citation type="submission" date="2018-01" db="EMBL/GenBank/DDBJ databases">
        <title>Draft Genome Sequence of the Radioresistant Bacterium Deinococcus aerius TR0125, Isolated from the Higher Atmosphere above Japan.</title>
        <authorList>
            <person name="Satoh K."/>
            <person name="Arai H."/>
            <person name="Sanzen T."/>
            <person name="Kawaguchi Y."/>
            <person name="Hayashi H."/>
            <person name="Yokobori S."/>
            <person name="Yamagishi A."/>
            <person name="Oono Y."/>
            <person name="Narumi I."/>
        </authorList>
    </citation>
    <scope>NUCLEOTIDE SEQUENCE [LARGE SCALE GENOMIC DNA]</scope>
    <source>
        <strain evidence="4">TR0125</strain>
    </source>
</reference>
<evidence type="ECO:0000313" key="3">
    <source>
        <dbReference type="EMBL" id="GBF03889.1"/>
    </source>
</evidence>
<evidence type="ECO:0000313" key="4">
    <source>
        <dbReference type="Proteomes" id="UP000236569"/>
    </source>
</evidence>
<dbReference type="OrthoDB" id="9796891at2"/>
<sequence>MTSLQNLPERATAEEAAALLGPLAAGLGLPGEVPDVRTLRLWRTKRHLTLSGRNFTRRNLLEVLALLKLRGDGLTLQNAVTRVLALDDDRLHLLLVGGTAPLVRTDAEPVITLHLLAKGILEQHRLVGKGAIVGHTDAKKTGIENTPLSLHQAMARLGRHYFQEGQEDRAASVHVLLRLCTTPLKEWAPRALAELHEDGNAILVDPVYRVPSEDCGTIAQRADGTHLGDLIENHLHDELRATLKKLEDDADAAYTVIREFIGRHPMASAQELMVLNANPELSLDAVQFVQGLYQPVHAGHVKNGLVRRCAHCQGLIGEDGLCTLAGCRDDHPTEDSTPLKVDQAYVARPEVLMYWADPAREELRLYDRLQGVRALKGRVHLYPHSDRCDVSIGEEVGVDVKDYRDPVRLAQRLNRGLGGLGQYPERILAIADRRWSPTYRDRLVEQFSADNKRMVRVMSVSDAISHLKKTYGKGGSRAGTA</sequence>
<evidence type="ECO:0000259" key="2">
    <source>
        <dbReference type="Pfam" id="PF18156"/>
    </source>
</evidence>
<dbReference type="AlphaFoldDB" id="A0A2I9CR12"/>
<comment type="caution">
    <text evidence="3">The sequence shown here is derived from an EMBL/GenBank/DDBJ whole genome shotgun (WGS) entry which is preliminary data.</text>
</comment>
<keyword evidence="4" id="KW-1185">Reference proteome</keyword>